<dbReference type="GO" id="GO:1990481">
    <property type="term" value="P:mRNA pseudouridine synthesis"/>
    <property type="evidence" value="ECO:0007669"/>
    <property type="project" value="TreeGrafter"/>
</dbReference>
<dbReference type="Pfam" id="PF01509">
    <property type="entry name" value="TruB_N"/>
    <property type="match status" value="1"/>
</dbReference>
<comment type="function">
    <text evidence="5">Responsible for synthesis of pseudouridine from uracil-55 in the psi GC loop of transfer RNAs.</text>
</comment>
<feature type="domain" description="Pseudouridine synthase II N-terminal" evidence="6">
    <location>
        <begin position="43"/>
        <end position="191"/>
    </location>
</feature>
<dbReference type="GO" id="GO:0160148">
    <property type="term" value="F:tRNA pseudouridine(55) synthase activity"/>
    <property type="evidence" value="ECO:0007669"/>
    <property type="project" value="UniProtKB-EC"/>
</dbReference>
<keyword evidence="8" id="KW-1185">Reference proteome</keyword>
<evidence type="ECO:0000256" key="5">
    <source>
        <dbReference type="HAMAP-Rule" id="MF_01080"/>
    </source>
</evidence>
<dbReference type="PANTHER" id="PTHR13767:SF2">
    <property type="entry name" value="PSEUDOURIDYLATE SYNTHASE TRUB1"/>
    <property type="match status" value="1"/>
</dbReference>
<dbReference type="PANTHER" id="PTHR13767">
    <property type="entry name" value="TRNA-PSEUDOURIDINE SYNTHASE"/>
    <property type="match status" value="1"/>
</dbReference>
<evidence type="ECO:0000256" key="1">
    <source>
        <dbReference type="ARBA" id="ARBA00000385"/>
    </source>
</evidence>
<dbReference type="EMBL" id="BSOH01000037">
    <property type="protein sequence ID" value="GLR20062.1"/>
    <property type="molecule type" value="Genomic_DNA"/>
</dbReference>
<dbReference type="GO" id="GO:0031119">
    <property type="term" value="P:tRNA pseudouridine synthesis"/>
    <property type="evidence" value="ECO:0007669"/>
    <property type="project" value="UniProtKB-UniRule"/>
</dbReference>
<keyword evidence="3 5" id="KW-0819">tRNA processing</keyword>
<evidence type="ECO:0000259" key="6">
    <source>
        <dbReference type="Pfam" id="PF01509"/>
    </source>
</evidence>
<dbReference type="Proteomes" id="UP001156666">
    <property type="component" value="Unassembled WGS sequence"/>
</dbReference>
<comment type="similarity">
    <text evidence="2 5">Belongs to the pseudouridine synthase TruB family. Type 1 subfamily.</text>
</comment>
<evidence type="ECO:0000256" key="2">
    <source>
        <dbReference type="ARBA" id="ARBA00005642"/>
    </source>
</evidence>
<accession>A0AA37STQ2</accession>
<dbReference type="GO" id="GO:0003723">
    <property type="term" value="F:RNA binding"/>
    <property type="evidence" value="ECO:0007669"/>
    <property type="project" value="InterPro"/>
</dbReference>
<reference evidence="7" key="1">
    <citation type="journal article" date="2014" name="Int. J. Syst. Evol. Microbiol.">
        <title>Complete genome sequence of Corynebacterium casei LMG S-19264T (=DSM 44701T), isolated from a smear-ripened cheese.</title>
        <authorList>
            <consortium name="US DOE Joint Genome Institute (JGI-PGF)"/>
            <person name="Walter F."/>
            <person name="Albersmeier A."/>
            <person name="Kalinowski J."/>
            <person name="Ruckert C."/>
        </authorList>
    </citation>
    <scope>NUCLEOTIDE SEQUENCE</scope>
    <source>
        <strain evidence="7">NBRC 108769</strain>
    </source>
</reference>
<sequence length="238" mass="26890">MIPFVKDINETDFQEGALLLVDKPLEWTSFDVVNKIRYTLKHRLGVKKIKVGHAGTLDPLATGLLLICTGKFTKKINDLTDLNKQYEGKLKLGATTLSYDAEMEENETFDIEAITEEQILNTVENFKGAIQQFPPIYSAVKIDGVASYKRARQGEDVKTRERTVNIEEFVINKVEKPYVEFSVTCSKGTYIRTLADDFGKSLNNGAYLVGLKRTKTAGYDVKDAWDLDTLINELRDVH</sequence>
<dbReference type="Gene3D" id="3.30.2350.10">
    <property type="entry name" value="Pseudouridine synthase"/>
    <property type="match status" value="1"/>
</dbReference>
<dbReference type="InterPro" id="IPR020103">
    <property type="entry name" value="PsdUridine_synth_cat_dom_sf"/>
</dbReference>
<evidence type="ECO:0000313" key="8">
    <source>
        <dbReference type="Proteomes" id="UP001156666"/>
    </source>
</evidence>
<feature type="active site" description="Nucleophile" evidence="5">
    <location>
        <position position="58"/>
    </location>
</feature>
<dbReference type="CDD" id="cd02573">
    <property type="entry name" value="PseudoU_synth_EcTruB"/>
    <property type="match status" value="1"/>
</dbReference>
<dbReference type="HAMAP" id="MF_01080">
    <property type="entry name" value="TruB_bact"/>
    <property type="match status" value="1"/>
</dbReference>
<dbReference type="SUPFAM" id="SSF55120">
    <property type="entry name" value="Pseudouridine synthase"/>
    <property type="match status" value="1"/>
</dbReference>
<dbReference type="RefSeq" id="WP_235293582.1">
    <property type="nucleotide sequence ID" value="NZ_BSOH01000037.1"/>
</dbReference>
<comment type="caution">
    <text evidence="7">The sequence shown here is derived from an EMBL/GenBank/DDBJ whole genome shotgun (WGS) entry which is preliminary data.</text>
</comment>
<dbReference type="EC" id="5.4.99.25" evidence="5"/>
<organism evidence="7 8">
    <name type="scientific">Portibacter lacus</name>
    <dbReference type="NCBI Taxonomy" id="1099794"/>
    <lineage>
        <taxon>Bacteria</taxon>
        <taxon>Pseudomonadati</taxon>
        <taxon>Bacteroidota</taxon>
        <taxon>Saprospiria</taxon>
        <taxon>Saprospirales</taxon>
        <taxon>Haliscomenobacteraceae</taxon>
        <taxon>Portibacter</taxon>
    </lineage>
</organism>
<protein>
    <recommendedName>
        <fullName evidence="5">tRNA pseudouridine synthase B</fullName>
        <ecNumber evidence="5">5.4.99.25</ecNumber>
    </recommendedName>
    <alternativeName>
        <fullName evidence="5">tRNA pseudouridine(55) synthase</fullName>
        <shortName evidence="5">Psi55 synthase</shortName>
    </alternativeName>
    <alternativeName>
        <fullName evidence="5">tRNA pseudouridylate synthase</fullName>
    </alternativeName>
    <alternativeName>
        <fullName evidence="5">tRNA-uridine isomerase</fullName>
    </alternativeName>
</protein>
<dbReference type="InterPro" id="IPR002501">
    <property type="entry name" value="PsdUridine_synth_N"/>
</dbReference>
<reference evidence="7" key="2">
    <citation type="submission" date="2023-01" db="EMBL/GenBank/DDBJ databases">
        <title>Draft genome sequence of Portibacter lacus strain NBRC 108769.</title>
        <authorList>
            <person name="Sun Q."/>
            <person name="Mori K."/>
        </authorList>
    </citation>
    <scope>NUCLEOTIDE SEQUENCE</scope>
    <source>
        <strain evidence="7">NBRC 108769</strain>
    </source>
</reference>
<dbReference type="NCBIfam" id="TIGR00431">
    <property type="entry name" value="TruB"/>
    <property type="match status" value="1"/>
</dbReference>
<evidence type="ECO:0000256" key="3">
    <source>
        <dbReference type="ARBA" id="ARBA00022694"/>
    </source>
</evidence>
<dbReference type="InterPro" id="IPR014780">
    <property type="entry name" value="tRNA_psdUridine_synth_TruB"/>
</dbReference>
<comment type="catalytic activity">
    <reaction evidence="1 5">
        <text>uridine(55) in tRNA = pseudouridine(55) in tRNA</text>
        <dbReference type="Rhea" id="RHEA:42532"/>
        <dbReference type="Rhea" id="RHEA-COMP:10101"/>
        <dbReference type="Rhea" id="RHEA-COMP:10102"/>
        <dbReference type="ChEBI" id="CHEBI:65314"/>
        <dbReference type="ChEBI" id="CHEBI:65315"/>
        <dbReference type="EC" id="5.4.99.25"/>
    </reaction>
</comment>
<gene>
    <name evidence="5 7" type="primary">truB</name>
    <name evidence="7" type="ORF">GCM10007940_46780</name>
</gene>
<dbReference type="AlphaFoldDB" id="A0AA37STQ2"/>
<evidence type="ECO:0000256" key="4">
    <source>
        <dbReference type="ARBA" id="ARBA00023235"/>
    </source>
</evidence>
<evidence type="ECO:0000313" key="7">
    <source>
        <dbReference type="EMBL" id="GLR20062.1"/>
    </source>
</evidence>
<proteinExistence type="inferred from homology"/>
<keyword evidence="4 5" id="KW-0413">Isomerase</keyword>
<name>A0AA37STQ2_9BACT</name>